<gene>
    <name evidence="2" type="ORF">AQI88_39560</name>
</gene>
<keyword evidence="3" id="KW-1185">Reference proteome</keyword>
<sequence>MSRSVTGSQSGVGRLRTAWKAAHEPVPGVSARTRRLAYAVPLVVLPSSIWRLPAMFDSGMSAGERLYVPMLSVVSELLAFTGIGLVARWGEAFPRWLPRLHDRRVPAWLAIVPAAVGATVLTVVFSLLFPIATLMGTTIRGDELPPDAPGQGTGVASLWFYSCYTPLVLWGPLLAVLTVAYWRRRRGGRVAATAR</sequence>
<dbReference type="OrthoDB" id="2717873at2"/>
<dbReference type="AlphaFoldDB" id="A0A101NB56"/>
<dbReference type="EMBL" id="LMWL01000090">
    <property type="protein sequence ID" value="KUM89759.1"/>
    <property type="molecule type" value="Genomic_DNA"/>
</dbReference>
<comment type="caution">
    <text evidence="2">The sequence shown here is derived from an EMBL/GenBank/DDBJ whole genome shotgun (WGS) entry which is preliminary data.</text>
</comment>
<protein>
    <submittedName>
        <fullName evidence="2">Uncharacterized protein</fullName>
    </submittedName>
</protein>
<feature type="transmembrane region" description="Helical" evidence="1">
    <location>
        <begin position="36"/>
        <end position="54"/>
    </location>
</feature>
<keyword evidence="1" id="KW-1133">Transmembrane helix</keyword>
<evidence type="ECO:0000313" key="3">
    <source>
        <dbReference type="Proteomes" id="UP000054241"/>
    </source>
</evidence>
<dbReference type="STRING" id="67285.AQI88_39560"/>
<evidence type="ECO:0000313" key="2">
    <source>
        <dbReference type="EMBL" id="KUM89759.1"/>
    </source>
</evidence>
<accession>A0A101NB56</accession>
<dbReference type="RefSeq" id="WP_067010042.1">
    <property type="nucleotide sequence ID" value="NZ_BNDU01000008.1"/>
</dbReference>
<feature type="transmembrane region" description="Helical" evidence="1">
    <location>
        <begin position="66"/>
        <end position="87"/>
    </location>
</feature>
<organism evidence="2 3">
    <name type="scientific">Streptomyces cellostaticus</name>
    <dbReference type="NCBI Taxonomy" id="67285"/>
    <lineage>
        <taxon>Bacteria</taxon>
        <taxon>Bacillati</taxon>
        <taxon>Actinomycetota</taxon>
        <taxon>Actinomycetes</taxon>
        <taxon>Kitasatosporales</taxon>
        <taxon>Streptomycetaceae</taxon>
        <taxon>Streptomyces</taxon>
    </lineage>
</organism>
<evidence type="ECO:0000256" key="1">
    <source>
        <dbReference type="SAM" id="Phobius"/>
    </source>
</evidence>
<keyword evidence="1" id="KW-0472">Membrane</keyword>
<keyword evidence="1" id="KW-0812">Transmembrane</keyword>
<proteinExistence type="predicted"/>
<feature type="transmembrane region" description="Helical" evidence="1">
    <location>
        <begin position="108"/>
        <end position="139"/>
    </location>
</feature>
<name>A0A101NB56_9ACTN</name>
<feature type="transmembrane region" description="Helical" evidence="1">
    <location>
        <begin position="159"/>
        <end position="182"/>
    </location>
</feature>
<dbReference type="Proteomes" id="UP000054241">
    <property type="component" value="Unassembled WGS sequence"/>
</dbReference>
<reference evidence="2 3" key="1">
    <citation type="submission" date="2015-10" db="EMBL/GenBank/DDBJ databases">
        <title>Draft genome sequence of Streptomyces cellostaticus DSM 40189, type strain for the species Streptomyces cellostaticus.</title>
        <authorList>
            <person name="Ruckert C."/>
            <person name="Winkler A."/>
            <person name="Kalinowski J."/>
            <person name="Kampfer P."/>
            <person name="Glaeser S."/>
        </authorList>
    </citation>
    <scope>NUCLEOTIDE SEQUENCE [LARGE SCALE GENOMIC DNA]</scope>
    <source>
        <strain evidence="2 3">DSM 40189</strain>
    </source>
</reference>